<accession>A0A5N6U2J7</accession>
<sequence length="582" mass="66630">MRLLNARTFQLEWFDGNHLRPEYAILSHTWSTQEISLQQLHSEAAPRRWGYQKIDNCCRQALLDGLEYVWVDTCCIDQSSSAEVSEAISSMFEWYRASTVCYAYLEDVDEPYSARIGHTYYTYAPTGDKSRWYTRGWTLQELLAPSNVVFYNKNWHVMGTKVHLVEEISDATGIDDVNLIHYGIRPTSVGQKLSWAAGRKTTREEDQAYCLLGLLGVHIPLLYGEGHRAFRRLQEEVIRSSTDMSIFAWDCHERSLGSCVHWGILARSPNCFSRYSCVSFIPYVTHNVHISGCINGYERVPFAVTNAGLRIALPLIQLPPGEEAPEWLLNEQYMPSRPVMRRSKFDGFPLVSDTYIAILNCGTFDFRTKRTFGVGIALQRNKQRGDYECLIHSGLIFIDLRNVSRAEFTQIIINLGHEAERPVLFMNKTMLEVSTHIVVRPQASLRCCHVLVRDYSGWLTDLPKWEGTILLPAVYRMAVIELDVEGLPCTVVLKSGTVPLRGRVLECGITSRRILDHTGLQRLWMCPSVDETQTAPDGTWMQKTLENDSRVAVSIFRPGVHYRGQRNLEYLIYVHCILNDIR</sequence>
<dbReference type="EMBL" id="ML742050">
    <property type="protein sequence ID" value="KAE8152639.1"/>
    <property type="molecule type" value="Genomic_DNA"/>
</dbReference>
<dbReference type="AlphaFoldDB" id="A0A5N6U2J7"/>
<feature type="domain" description="DUF8212" evidence="2">
    <location>
        <begin position="228"/>
        <end position="367"/>
    </location>
</feature>
<name>A0A5N6U2J7_ASPAV</name>
<dbReference type="Pfam" id="PF26640">
    <property type="entry name" value="DUF8212"/>
    <property type="match status" value="1"/>
</dbReference>
<keyword evidence="4" id="KW-1185">Reference proteome</keyword>
<dbReference type="OrthoDB" id="674604at2759"/>
<evidence type="ECO:0000313" key="3">
    <source>
        <dbReference type="EMBL" id="KAE8152639.1"/>
    </source>
</evidence>
<reference evidence="3 4" key="1">
    <citation type="submission" date="2019-04" db="EMBL/GenBank/DDBJ databases">
        <title>Friends and foes A comparative genomics study of 23 Aspergillus species from section Flavi.</title>
        <authorList>
            <consortium name="DOE Joint Genome Institute"/>
            <person name="Kjaerbolling I."/>
            <person name="Vesth T."/>
            <person name="Frisvad J.C."/>
            <person name="Nybo J.L."/>
            <person name="Theobald S."/>
            <person name="Kildgaard S."/>
            <person name="Isbrandt T."/>
            <person name="Kuo A."/>
            <person name="Sato A."/>
            <person name="Lyhne E.K."/>
            <person name="Kogle M.E."/>
            <person name="Wiebenga A."/>
            <person name="Kun R.S."/>
            <person name="Lubbers R.J."/>
            <person name="Makela M.R."/>
            <person name="Barry K."/>
            <person name="Chovatia M."/>
            <person name="Clum A."/>
            <person name="Daum C."/>
            <person name="Haridas S."/>
            <person name="He G."/>
            <person name="LaButti K."/>
            <person name="Lipzen A."/>
            <person name="Mondo S."/>
            <person name="Riley R."/>
            <person name="Salamov A."/>
            <person name="Simmons B.A."/>
            <person name="Magnuson J.K."/>
            <person name="Henrissat B."/>
            <person name="Mortensen U.H."/>
            <person name="Larsen T.O."/>
            <person name="Devries R.P."/>
            <person name="Grigoriev I.V."/>
            <person name="Machida M."/>
            <person name="Baker S.E."/>
            <person name="Andersen M.R."/>
        </authorList>
    </citation>
    <scope>NUCLEOTIDE SEQUENCE [LARGE SCALE GENOMIC DNA]</scope>
    <source>
        <strain evidence="3 4">IBT 18842</strain>
    </source>
</reference>
<dbReference type="InterPro" id="IPR010730">
    <property type="entry name" value="HET"/>
</dbReference>
<evidence type="ECO:0000259" key="1">
    <source>
        <dbReference type="Pfam" id="PF06985"/>
    </source>
</evidence>
<gene>
    <name evidence="3" type="ORF">BDV25DRAFT_150788</name>
</gene>
<dbReference type="InterPro" id="IPR058525">
    <property type="entry name" value="DUF8212"/>
</dbReference>
<dbReference type="PANTHER" id="PTHR10622">
    <property type="entry name" value="HET DOMAIN-CONTAINING PROTEIN"/>
    <property type="match status" value="1"/>
</dbReference>
<dbReference type="Pfam" id="PF06985">
    <property type="entry name" value="HET"/>
    <property type="match status" value="1"/>
</dbReference>
<evidence type="ECO:0000259" key="2">
    <source>
        <dbReference type="Pfam" id="PF26640"/>
    </source>
</evidence>
<dbReference type="Proteomes" id="UP000325780">
    <property type="component" value="Unassembled WGS sequence"/>
</dbReference>
<evidence type="ECO:0000313" key="4">
    <source>
        <dbReference type="Proteomes" id="UP000325780"/>
    </source>
</evidence>
<organism evidence="3 4">
    <name type="scientific">Aspergillus avenaceus</name>
    <dbReference type="NCBI Taxonomy" id="36643"/>
    <lineage>
        <taxon>Eukaryota</taxon>
        <taxon>Fungi</taxon>
        <taxon>Dikarya</taxon>
        <taxon>Ascomycota</taxon>
        <taxon>Pezizomycotina</taxon>
        <taxon>Eurotiomycetes</taxon>
        <taxon>Eurotiomycetidae</taxon>
        <taxon>Eurotiales</taxon>
        <taxon>Aspergillaceae</taxon>
        <taxon>Aspergillus</taxon>
        <taxon>Aspergillus subgen. Circumdati</taxon>
    </lineage>
</organism>
<dbReference type="PANTHER" id="PTHR10622:SF10">
    <property type="entry name" value="HET DOMAIN-CONTAINING PROTEIN"/>
    <property type="match status" value="1"/>
</dbReference>
<feature type="domain" description="Heterokaryon incompatibility" evidence="1">
    <location>
        <begin position="23"/>
        <end position="110"/>
    </location>
</feature>
<proteinExistence type="predicted"/>
<protein>
    <submittedName>
        <fullName evidence="3">Heterokaryon incompatibility protein-domain-containing protein</fullName>
    </submittedName>
</protein>